<dbReference type="WBParaSite" id="TREG1_111400.1">
    <property type="protein sequence ID" value="TREG1_111400.1"/>
    <property type="gene ID" value="TREG1_111400"/>
</dbReference>
<sequence length="75" mass="8609">MKHLWIISLLLFVFVAHQSVVSAGAREQQNTYDNLNWPAFWQRWLDGVASMFNAVCMLGKIWELFSGKFFGLTAA</sequence>
<reference evidence="2" key="1">
    <citation type="submission" date="2022-06" db="EMBL/GenBank/DDBJ databases">
        <authorList>
            <person name="Berger JAMES D."/>
            <person name="Berger JAMES D."/>
        </authorList>
    </citation>
    <scope>NUCLEOTIDE SEQUENCE [LARGE SCALE GENOMIC DNA]</scope>
</reference>
<dbReference type="Proteomes" id="UP000050795">
    <property type="component" value="Unassembled WGS sequence"/>
</dbReference>
<keyword evidence="1" id="KW-0732">Signal</keyword>
<feature type="chain" id="PRO_5041733409" evidence="1">
    <location>
        <begin position="24"/>
        <end position="75"/>
    </location>
</feature>
<protein>
    <submittedName>
        <fullName evidence="3">Uncharacterized protein</fullName>
    </submittedName>
</protein>
<feature type="signal peptide" evidence="1">
    <location>
        <begin position="1"/>
        <end position="23"/>
    </location>
</feature>
<evidence type="ECO:0000313" key="3">
    <source>
        <dbReference type="WBParaSite" id="TREG1_111400.1"/>
    </source>
</evidence>
<accession>A0AA85IUD2</accession>
<name>A0AA85IUD2_TRIRE</name>
<evidence type="ECO:0000313" key="2">
    <source>
        <dbReference type="Proteomes" id="UP000050795"/>
    </source>
</evidence>
<reference evidence="3" key="2">
    <citation type="submission" date="2023-11" db="UniProtKB">
        <authorList>
            <consortium name="WormBaseParasite"/>
        </authorList>
    </citation>
    <scope>IDENTIFICATION</scope>
</reference>
<keyword evidence="2" id="KW-1185">Reference proteome</keyword>
<organism evidence="2 3">
    <name type="scientific">Trichobilharzia regenti</name>
    <name type="common">Nasal bird schistosome</name>
    <dbReference type="NCBI Taxonomy" id="157069"/>
    <lineage>
        <taxon>Eukaryota</taxon>
        <taxon>Metazoa</taxon>
        <taxon>Spiralia</taxon>
        <taxon>Lophotrochozoa</taxon>
        <taxon>Platyhelminthes</taxon>
        <taxon>Trematoda</taxon>
        <taxon>Digenea</taxon>
        <taxon>Strigeidida</taxon>
        <taxon>Schistosomatoidea</taxon>
        <taxon>Schistosomatidae</taxon>
        <taxon>Trichobilharzia</taxon>
    </lineage>
</organism>
<dbReference type="AlphaFoldDB" id="A0AA85IUD2"/>
<proteinExistence type="predicted"/>
<evidence type="ECO:0000256" key="1">
    <source>
        <dbReference type="SAM" id="SignalP"/>
    </source>
</evidence>